<organism evidence="3 4">
    <name type="scientific">Handelsmanbacteria sp. (strain RIFCSPLOWO2_12_FULL_64_10)</name>
    <dbReference type="NCBI Taxonomy" id="1817868"/>
    <lineage>
        <taxon>Bacteria</taxon>
        <taxon>Candidatus Handelsmaniibacteriota</taxon>
    </lineage>
</organism>
<evidence type="ECO:0000256" key="2">
    <source>
        <dbReference type="ARBA" id="ARBA00022801"/>
    </source>
</evidence>
<keyword evidence="1" id="KW-0479">Metal-binding</keyword>
<evidence type="ECO:0008006" key="5">
    <source>
        <dbReference type="Google" id="ProtNLM"/>
    </source>
</evidence>
<gene>
    <name evidence="3" type="ORF">A3F84_13625</name>
</gene>
<dbReference type="InterPro" id="IPR008007">
    <property type="entry name" value="Peptidase_M42"/>
</dbReference>
<evidence type="ECO:0000256" key="1">
    <source>
        <dbReference type="ARBA" id="ARBA00022723"/>
    </source>
</evidence>
<comment type="caution">
    <text evidence="3">The sequence shown here is derived from an EMBL/GenBank/DDBJ whole genome shotgun (WGS) entry which is preliminary data.</text>
</comment>
<sequence>MDRTLQKIVREVLSLPTAPYHEDAVAACIRAFAAHRGMPVKADRYGNLIVRYRRGARPRPVALTAHMDHPGFEVLDARGRDLTAEWLGACDPQHFPGGQVTVISNGKQTPGRVTSPLSQPENGPKTFSLRTQRPLPQVEGAFGGWRLRPVAFDGDRVWTKAADNLAGCAAILETLDRLHRQGAEADLYGVFTRAEEVGLLGAAGLVETRPIPKRIPVIVLEASKALPGAEVGKGPIVRVGDRMSVFDPKVEYAVHSLAQGLQKNDAQFRFQRQLMSGGVCEATLYVLCGMAVGALAFPLGNYHNIGKRWPAEEYISASDMEGMVALCVALSLHPPSGETRGPIRKRFEALFKARRQRLLKAQK</sequence>
<dbReference type="SUPFAM" id="SSF53187">
    <property type="entry name" value="Zn-dependent exopeptidases"/>
    <property type="match status" value="1"/>
</dbReference>
<dbReference type="PANTHER" id="PTHR32481:SF0">
    <property type="entry name" value="AMINOPEPTIDASE YPDE-RELATED"/>
    <property type="match status" value="1"/>
</dbReference>
<dbReference type="GO" id="GO:0016787">
    <property type="term" value="F:hydrolase activity"/>
    <property type="evidence" value="ECO:0007669"/>
    <property type="project" value="UniProtKB-KW"/>
</dbReference>
<dbReference type="Gene3D" id="3.40.630.10">
    <property type="entry name" value="Zn peptidases"/>
    <property type="match status" value="2"/>
</dbReference>
<reference evidence="3 4" key="1">
    <citation type="journal article" date="2016" name="Nat. Commun.">
        <title>Thousands of microbial genomes shed light on interconnected biogeochemical processes in an aquifer system.</title>
        <authorList>
            <person name="Anantharaman K."/>
            <person name="Brown C.T."/>
            <person name="Hug L.A."/>
            <person name="Sharon I."/>
            <person name="Castelle C.J."/>
            <person name="Probst A.J."/>
            <person name="Thomas B.C."/>
            <person name="Singh A."/>
            <person name="Wilkins M.J."/>
            <person name="Karaoz U."/>
            <person name="Brodie E.L."/>
            <person name="Williams K.H."/>
            <person name="Hubbard S.S."/>
            <person name="Banfield J.F."/>
        </authorList>
    </citation>
    <scope>NUCLEOTIDE SEQUENCE [LARGE SCALE GENOMIC DNA]</scope>
    <source>
        <strain evidence="4">RIFCSPLOWO2_12_FULL_64_10</strain>
    </source>
</reference>
<evidence type="ECO:0000313" key="3">
    <source>
        <dbReference type="EMBL" id="OGG53194.1"/>
    </source>
</evidence>
<proteinExistence type="predicted"/>
<accession>A0A1F6CVK6</accession>
<dbReference type="Pfam" id="PF05343">
    <property type="entry name" value="Peptidase_M42"/>
    <property type="match status" value="1"/>
</dbReference>
<dbReference type="EMBL" id="MFKF01000125">
    <property type="protein sequence ID" value="OGG53194.1"/>
    <property type="molecule type" value="Genomic_DNA"/>
</dbReference>
<name>A0A1F6CVK6_HANXR</name>
<keyword evidence="2" id="KW-0378">Hydrolase</keyword>
<dbReference type="InterPro" id="IPR051464">
    <property type="entry name" value="Peptidase_M42_aminopept"/>
</dbReference>
<evidence type="ECO:0000313" key="4">
    <source>
        <dbReference type="Proteomes" id="UP000178606"/>
    </source>
</evidence>
<dbReference type="AlphaFoldDB" id="A0A1F6CVK6"/>
<dbReference type="GO" id="GO:0046872">
    <property type="term" value="F:metal ion binding"/>
    <property type="evidence" value="ECO:0007669"/>
    <property type="project" value="UniProtKB-KW"/>
</dbReference>
<dbReference type="PANTHER" id="PTHR32481">
    <property type="entry name" value="AMINOPEPTIDASE"/>
    <property type="match status" value="1"/>
</dbReference>
<dbReference type="Proteomes" id="UP000178606">
    <property type="component" value="Unassembled WGS sequence"/>
</dbReference>
<protein>
    <recommendedName>
        <fullName evidence="5">Peptidase M42</fullName>
    </recommendedName>
</protein>